<keyword evidence="4 11" id="KW-0547">Nucleotide-binding</keyword>
<dbReference type="InterPro" id="IPR050058">
    <property type="entry name" value="Ala-tRNA_ligase"/>
</dbReference>
<feature type="domain" description="Alanyl-transfer RNA synthetases family profile" evidence="13">
    <location>
        <begin position="1"/>
        <end position="724"/>
    </location>
</feature>
<dbReference type="InterPro" id="IPR018165">
    <property type="entry name" value="Ala-tRNA-synth_IIc_core"/>
</dbReference>
<evidence type="ECO:0000256" key="11">
    <source>
        <dbReference type="HAMAP-Rule" id="MF_00036"/>
    </source>
</evidence>
<keyword evidence="7 11" id="KW-0648">Protein biosynthesis</keyword>
<keyword evidence="8 11" id="KW-0030">Aminoacyl-tRNA synthetase</keyword>
<organism evidence="14 15">
    <name type="scientific">Herbiconiux gentiana</name>
    <dbReference type="NCBI Taxonomy" id="2970912"/>
    <lineage>
        <taxon>Bacteria</taxon>
        <taxon>Bacillati</taxon>
        <taxon>Actinomycetota</taxon>
        <taxon>Actinomycetes</taxon>
        <taxon>Micrococcales</taxon>
        <taxon>Microbacteriaceae</taxon>
        <taxon>Herbiconiux</taxon>
    </lineage>
</organism>
<comment type="function">
    <text evidence="9 11">Catalyzes the attachment of alanine to tRNA(Ala) in a two-step reaction: alanine is first activated by ATP to form Ala-AMP and then transferred to the acceptor end of tRNA(Ala). Also edits incorrectly charged Ser-tRNA(Ala) and Gly-tRNA(Ala) via its editing domain.</text>
</comment>
<keyword evidence="6 11" id="KW-0694">RNA-binding</keyword>
<protein>
    <recommendedName>
        <fullName evidence="11">Alanine--tRNA ligase</fullName>
        <ecNumber evidence="11">6.1.1.7</ecNumber>
    </recommendedName>
    <alternativeName>
        <fullName evidence="11">Alanyl-tRNA synthetase</fullName>
        <shortName evidence="11">AlaRS</shortName>
    </alternativeName>
</protein>
<evidence type="ECO:0000259" key="13">
    <source>
        <dbReference type="PROSITE" id="PS50860"/>
    </source>
</evidence>
<dbReference type="PANTHER" id="PTHR11777">
    <property type="entry name" value="ALANYL-TRNA SYNTHETASE"/>
    <property type="match status" value="1"/>
</dbReference>
<reference evidence="14" key="1">
    <citation type="submission" date="2022-08" db="EMBL/GenBank/DDBJ databases">
        <authorList>
            <person name="Deng Y."/>
            <person name="Han X.-F."/>
            <person name="Zhang Y.-Q."/>
        </authorList>
    </citation>
    <scope>NUCLEOTIDE SEQUENCE</scope>
    <source>
        <strain evidence="14">CPCC 205716</strain>
    </source>
</reference>
<dbReference type="HAMAP" id="MF_00036_B">
    <property type="entry name" value="Ala_tRNA_synth_B"/>
    <property type="match status" value="1"/>
</dbReference>
<evidence type="ECO:0000256" key="2">
    <source>
        <dbReference type="ARBA" id="ARBA00022555"/>
    </source>
</evidence>
<proteinExistence type="inferred from homology"/>
<dbReference type="SUPFAM" id="SSF55186">
    <property type="entry name" value="ThrRS/AlaRS common domain"/>
    <property type="match status" value="1"/>
</dbReference>
<dbReference type="InterPro" id="IPR018163">
    <property type="entry name" value="Thr/Ala-tRNA-synth_IIc_edit"/>
</dbReference>
<dbReference type="CDD" id="cd00673">
    <property type="entry name" value="AlaRS_core"/>
    <property type="match status" value="1"/>
</dbReference>
<keyword evidence="11" id="KW-0479">Metal-binding</keyword>
<dbReference type="SUPFAM" id="SSF50447">
    <property type="entry name" value="Translation proteins"/>
    <property type="match status" value="1"/>
</dbReference>
<keyword evidence="11" id="KW-0963">Cytoplasm</keyword>
<comment type="cofactor">
    <cofactor evidence="11">
        <name>Zn(2+)</name>
        <dbReference type="ChEBI" id="CHEBI:29105"/>
    </cofactor>
    <text evidence="11">Binds 1 zinc ion per subunit.</text>
</comment>
<evidence type="ECO:0000256" key="3">
    <source>
        <dbReference type="ARBA" id="ARBA00022598"/>
    </source>
</evidence>
<sequence length="896" mass="95326">MLTADIRNRWLDFFGERGHTVVPSASLVSDDPSLLFTVAGMVPFIPYLSGLVPAPYPRATSVQKCIRTLDIEEVGKTTRHGTFFQMNGNFSFGDYFKEGAIGYAWELLTTPENEGGLGFAERDLWVTVYEDDDEAIDLWKRVAGVPASRIQRLGKEDNYWSTGQPGPAGPCSEIYFDRGPAYGAEGGPAADENRYIEIWNLVFMQYLRGEGTSKTEFEILGELPRKNIDTGMGLERVAFLKQGVENLYEIDQVRPVLDRAAELSGRRYGADHDDDVRMRVVADHVRSALMLMSDGVTPSNDGRGYVLRRLLRRTVRSMRLLGVDTATMPELLTASRDAMKAAYPEVETDFSRISRGAYAEEESFLRTLSGGTTILDTAVAAVKQQAAASGTAPAPVLAGDTAFLLHDTYGFPIDLTLEIAEESGLAVDRVAFESLMAEQKQRAKADAKAKKLGITDLTVYSQFRALGETVFRGYDELEAESPVLGLIVDGVSVTSAVAGEQVEIILAETALYAESGGQEADAGTILGNGFELTVLDVQKPVKGLISHRVEVTSGQVAVGDAARTVVDPSWRRGATQAHSATHLIHAALRQTLGEEAHQAGSYNKAGYMRLDFSWNQPLSFATRTEIEEIANNAIRDDLQVVTRELPLDEARSMGAMALFGEKYGEVVRMVDIGGPWSRELCAGTHVSTSAQIGLINLQGESSIGSANRRVEALVGLEAFREFAAERALVSQLTSSLKAPRDEIASRVADLAANLKAAEKKIAAFEASQLSTRIPALAATARPAGAVSLVAADLGELRSPDDVRQLATGVREALVSGGSAAAVVALAAAVNGKPVVIVATTDGARAVGAKAGALAKIAAGVLGGGGGGKDDLAQGGGTDVGAIPAALEAIGQAATAA</sequence>
<evidence type="ECO:0000256" key="10">
    <source>
        <dbReference type="ARBA" id="ARBA00048300"/>
    </source>
</evidence>
<dbReference type="InterPro" id="IPR018162">
    <property type="entry name" value="Ala-tRNA-ligase_IIc_anticod-bd"/>
</dbReference>
<dbReference type="EMBL" id="JANTEZ010000001">
    <property type="protein sequence ID" value="MCS5712994.1"/>
    <property type="molecule type" value="Genomic_DNA"/>
</dbReference>
<feature type="binding site" evidence="11">
    <location>
        <position position="582"/>
    </location>
    <ligand>
        <name>Zn(2+)</name>
        <dbReference type="ChEBI" id="CHEBI:29105"/>
    </ligand>
</feature>
<evidence type="ECO:0000256" key="8">
    <source>
        <dbReference type="ARBA" id="ARBA00023146"/>
    </source>
</evidence>
<dbReference type="InterPro" id="IPR002318">
    <property type="entry name" value="Ala-tRNA-lgiase_IIc"/>
</dbReference>
<comment type="subcellular location">
    <subcellularLocation>
        <location evidence="11">Cytoplasm</location>
    </subcellularLocation>
</comment>
<gene>
    <name evidence="11 14" type="primary">alaS</name>
    <name evidence="14" type="ORF">NVV95_00355</name>
</gene>
<feature type="binding site" evidence="11">
    <location>
        <position position="578"/>
    </location>
    <ligand>
        <name>Zn(2+)</name>
        <dbReference type="ChEBI" id="CHEBI:29105"/>
    </ligand>
</feature>
<dbReference type="PRINTS" id="PR00980">
    <property type="entry name" value="TRNASYNTHALA"/>
</dbReference>
<dbReference type="InterPro" id="IPR018164">
    <property type="entry name" value="Ala-tRNA-synth_IIc_N"/>
</dbReference>
<dbReference type="Gene3D" id="3.30.980.10">
    <property type="entry name" value="Threonyl-trna Synthetase, Chain A, domain 2"/>
    <property type="match status" value="1"/>
</dbReference>
<comment type="caution">
    <text evidence="14">The sequence shown here is derived from an EMBL/GenBank/DDBJ whole genome shotgun (WGS) entry which is preliminary data.</text>
</comment>
<dbReference type="PANTHER" id="PTHR11777:SF9">
    <property type="entry name" value="ALANINE--TRNA LIGASE, CYTOPLASMIC"/>
    <property type="match status" value="1"/>
</dbReference>
<dbReference type="Gene3D" id="3.10.310.40">
    <property type="match status" value="1"/>
</dbReference>
<keyword evidence="15" id="KW-1185">Reference proteome</keyword>
<dbReference type="Pfam" id="PF07973">
    <property type="entry name" value="tRNA_SAD"/>
    <property type="match status" value="1"/>
</dbReference>
<dbReference type="Pfam" id="PF01411">
    <property type="entry name" value="tRNA-synt_2c"/>
    <property type="match status" value="1"/>
</dbReference>
<feature type="binding site" evidence="11">
    <location>
        <position position="685"/>
    </location>
    <ligand>
        <name>Zn(2+)</name>
        <dbReference type="ChEBI" id="CHEBI:29105"/>
    </ligand>
</feature>
<dbReference type="SUPFAM" id="SSF101353">
    <property type="entry name" value="Putative anticodon-binding domain of alanyl-tRNA synthetase (AlaRS)"/>
    <property type="match status" value="1"/>
</dbReference>
<dbReference type="SMART" id="SM00863">
    <property type="entry name" value="tRNA_SAD"/>
    <property type="match status" value="1"/>
</dbReference>
<dbReference type="Gene3D" id="3.30.930.10">
    <property type="entry name" value="Bira Bifunctional Protein, Domain 2"/>
    <property type="match status" value="1"/>
</dbReference>
<dbReference type="RefSeq" id="WP_259484562.1">
    <property type="nucleotide sequence ID" value="NZ_JANTEZ010000001.1"/>
</dbReference>
<dbReference type="Gene3D" id="3.30.54.20">
    <property type="match status" value="1"/>
</dbReference>
<dbReference type="PROSITE" id="PS50860">
    <property type="entry name" value="AA_TRNA_LIGASE_II_ALA"/>
    <property type="match status" value="1"/>
</dbReference>
<dbReference type="NCBIfam" id="TIGR00344">
    <property type="entry name" value="alaS"/>
    <property type="match status" value="1"/>
</dbReference>
<name>A0ABT2G9X5_9MICO</name>
<dbReference type="InterPro" id="IPR045864">
    <property type="entry name" value="aa-tRNA-synth_II/BPL/LPL"/>
</dbReference>
<dbReference type="InterPro" id="IPR009000">
    <property type="entry name" value="Transl_B-barrel_sf"/>
</dbReference>
<evidence type="ECO:0000313" key="15">
    <source>
        <dbReference type="Proteomes" id="UP001165580"/>
    </source>
</evidence>
<dbReference type="InterPro" id="IPR003156">
    <property type="entry name" value="DHHA1_dom"/>
</dbReference>
<evidence type="ECO:0000256" key="12">
    <source>
        <dbReference type="SAM" id="Coils"/>
    </source>
</evidence>
<dbReference type="Pfam" id="PF02272">
    <property type="entry name" value="DHHA1"/>
    <property type="match status" value="1"/>
</dbReference>
<evidence type="ECO:0000256" key="5">
    <source>
        <dbReference type="ARBA" id="ARBA00022840"/>
    </source>
</evidence>
<evidence type="ECO:0000256" key="7">
    <source>
        <dbReference type="ARBA" id="ARBA00022917"/>
    </source>
</evidence>
<evidence type="ECO:0000256" key="6">
    <source>
        <dbReference type="ARBA" id="ARBA00022884"/>
    </source>
</evidence>
<feature type="coiled-coil region" evidence="12">
    <location>
        <begin position="740"/>
        <end position="767"/>
    </location>
</feature>
<dbReference type="InterPro" id="IPR012947">
    <property type="entry name" value="tRNA_SAD"/>
</dbReference>
<dbReference type="Proteomes" id="UP001165580">
    <property type="component" value="Unassembled WGS sequence"/>
</dbReference>
<comment type="domain">
    <text evidence="11">Consists of three domains; the N-terminal catalytic domain, the editing domain and the C-terminal C-Ala domain. The editing domain removes incorrectly charged amino acids, while the C-Ala domain, along with tRNA(Ala), serves as a bridge to cooperatively bring together the editing and aminoacylation centers thus stimulating deacylation of misacylated tRNAs.</text>
</comment>
<keyword evidence="12" id="KW-0175">Coiled coil</keyword>
<evidence type="ECO:0000256" key="4">
    <source>
        <dbReference type="ARBA" id="ARBA00022741"/>
    </source>
</evidence>
<dbReference type="EC" id="6.1.1.7" evidence="11"/>
<keyword evidence="3 11" id="KW-0436">Ligase</keyword>
<keyword evidence="11" id="KW-0862">Zinc</keyword>
<comment type="similarity">
    <text evidence="1 11">Belongs to the class-II aminoacyl-tRNA synthetase family.</text>
</comment>
<accession>A0ABT2G9X5</accession>
<evidence type="ECO:0000256" key="9">
    <source>
        <dbReference type="ARBA" id="ARBA00024779"/>
    </source>
</evidence>
<keyword evidence="5 11" id="KW-0067">ATP-binding</keyword>
<evidence type="ECO:0000313" key="14">
    <source>
        <dbReference type="EMBL" id="MCS5712994.1"/>
    </source>
</evidence>
<dbReference type="SUPFAM" id="SSF55681">
    <property type="entry name" value="Class II aaRS and biotin synthetases"/>
    <property type="match status" value="1"/>
</dbReference>
<dbReference type="GO" id="GO:0004813">
    <property type="term" value="F:alanine-tRNA ligase activity"/>
    <property type="evidence" value="ECO:0007669"/>
    <property type="project" value="UniProtKB-EC"/>
</dbReference>
<evidence type="ECO:0000256" key="1">
    <source>
        <dbReference type="ARBA" id="ARBA00008226"/>
    </source>
</evidence>
<comment type="catalytic activity">
    <reaction evidence="10 11">
        <text>tRNA(Ala) + L-alanine + ATP = L-alanyl-tRNA(Ala) + AMP + diphosphate</text>
        <dbReference type="Rhea" id="RHEA:12540"/>
        <dbReference type="Rhea" id="RHEA-COMP:9657"/>
        <dbReference type="Rhea" id="RHEA-COMP:9923"/>
        <dbReference type="ChEBI" id="CHEBI:30616"/>
        <dbReference type="ChEBI" id="CHEBI:33019"/>
        <dbReference type="ChEBI" id="CHEBI:57972"/>
        <dbReference type="ChEBI" id="CHEBI:78442"/>
        <dbReference type="ChEBI" id="CHEBI:78497"/>
        <dbReference type="ChEBI" id="CHEBI:456215"/>
        <dbReference type="EC" id="6.1.1.7"/>
    </reaction>
</comment>
<dbReference type="InterPro" id="IPR023033">
    <property type="entry name" value="Ala_tRNA_ligase_euk/bac"/>
</dbReference>
<dbReference type="Gene3D" id="2.40.30.130">
    <property type="match status" value="1"/>
</dbReference>
<feature type="binding site" evidence="11">
    <location>
        <position position="681"/>
    </location>
    <ligand>
        <name>Zn(2+)</name>
        <dbReference type="ChEBI" id="CHEBI:29105"/>
    </ligand>
</feature>
<keyword evidence="2 11" id="KW-0820">tRNA-binding</keyword>